<sequence length="89" mass="10207">MHLGKVEHFSIGKEGKLRLKNRMFVLVGNELRKKLVREAHQGPFSLHPAGINIMKNDISEYVSTCLPWQKVKAEHQVSLGNLYLLEILE</sequence>
<dbReference type="Proteomes" id="UP000325315">
    <property type="component" value="Unassembled WGS sequence"/>
</dbReference>
<organism evidence="1 2">
    <name type="scientific">Gossypium australe</name>
    <dbReference type="NCBI Taxonomy" id="47621"/>
    <lineage>
        <taxon>Eukaryota</taxon>
        <taxon>Viridiplantae</taxon>
        <taxon>Streptophyta</taxon>
        <taxon>Embryophyta</taxon>
        <taxon>Tracheophyta</taxon>
        <taxon>Spermatophyta</taxon>
        <taxon>Magnoliopsida</taxon>
        <taxon>eudicotyledons</taxon>
        <taxon>Gunneridae</taxon>
        <taxon>Pentapetalae</taxon>
        <taxon>rosids</taxon>
        <taxon>malvids</taxon>
        <taxon>Malvales</taxon>
        <taxon>Malvaceae</taxon>
        <taxon>Malvoideae</taxon>
        <taxon>Gossypium</taxon>
    </lineage>
</organism>
<comment type="caution">
    <text evidence="1">The sequence shown here is derived from an EMBL/GenBank/DDBJ whole genome shotgun (WGS) entry which is preliminary data.</text>
</comment>
<protein>
    <submittedName>
        <fullName evidence="1">DNA/RNA polymerases superfamily protein</fullName>
    </submittedName>
</protein>
<dbReference type="OrthoDB" id="1938712at2759"/>
<evidence type="ECO:0000313" key="2">
    <source>
        <dbReference type="Proteomes" id="UP000325315"/>
    </source>
</evidence>
<reference evidence="2" key="1">
    <citation type="journal article" date="2019" name="Plant Biotechnol. J.">
        <title>Genome sequencing of the Australian wild diploid species Gossypium australe highlights disease resistance and delayed gland morphogenesis.</title>
        <authorList>
            <person name="Cai Y."/>
            <person name="Cai X."/>
            <person name="Wang Q."/>
            <person name="Wang P."/>
            <person name="Zhang Y."/>
            <person name="Cai C."/>
            <person name="Xu Y."/>
            <person name="Wang K."/>
            <person name="Zhou Z."/>
            <person name="Wang C."/>
            <person name="Geng S."/>
            <person name="Li B."/>
            <person name="Dong Q."/>
            <person name="Hou Y."/>
            <person name="Wang H."/>
            <person name="Ai P."/>
            <person name="Liu Z."/>
            <person name="Yi F."/>
            <person name="Sun M."/>
            <person name="An G."/>
            <person name="Cheng J."/>
            <person name="Zhang Y."/>
            <person name="Shi Q."/>
            <person name="Xie Y."/>
            <person name="Shi X."/>
            <person name="Chang Y."/>
            <person name="Huang F."/>
            <person name="Chen Y."/>
            <person name="Hong S."/>
            <person name="Mi L."/>
            <person name="Sun Q."/>
            <person name="Zhang L."/>
            <person name="Zhou B."/>
            <person name="Peng R."/>
            <person name="Zhang X."/>
            <person name="Liu F."/>
        </authorList>
    </citation>
    <scope>NUCLEOTIDE SEQUENCE [LARGE SCALE GENOMIC DNA]</scope>
    <source>
        <strain evidence="2">cv. PA1801</strain>
    </source>
</reference>
<evidence type="ECO:0000313" key="1">
    <source>
        <dbReference type="EMBL" id="KAA3470507.1"/>
    </source>
</evidence>
<keyword evidence="2" id="KW-1185">Reference proteome</keyword>
<dbReference type="AlphaFoldDB" id="A0A5B6VNA4"/>
<proteinExistence type="predicted"/>
<dbReference type="EMBL" id="SMMG02000006">
    <property type="protein sequence ID" value="KAA3470507.1"/>
    <property type="molecule type" value="Genomic_DNA"/>
</dbReference>
<name>A0A5B6VNA4_9ROSI</name>
<gene>
    <name evidence="1" type="ORF">EPI10_016212</name>
</gene>
<accession>A0A5B6VNA4</accession>